<dbReference type="Proteomes" id="UP000000593">
    <property type="component" value="Chromosome 2"/>
</dbReference>
<gene>
    <name evidence="2" type="primary">VV1787</name>
    <name evidence="2" type="ordered locus">PBPRB0936</name>
</gene>
<keyword evidence="1" id="KW-0812">Transmembrane</keyword>
<dbReference type="RefSeq" id="WP_011221006.1">
    <property type="nucleotide sequence ID" value="NC_006371.1"/>
</dbReference>
<dbReference type="AlphaFoldDB" id="Q6LIS2"/>
<name>Q6LIS2_PHOPR</name>
<keyword evidence="1" id="KW-0472">Membrane</keyword>
<sequence>MEVFFKERAYYTNRELIPINDVIKALDGLQEVIGLVPNFFEEIDSSLSVIDLKIYIDELKTGSLIEDLLVKVTFGGQDELDLFCSEKSKSIHTFLDKHGVKDKNMRTGLILIVALLIGAGSVAAINKFDELTNSKNKALPTIQANNNIILNIAADHFEEDSDTVKNALDTVVKLYGSDKLSKATQKIIAPAKLETDAELKLFTGGNKTDPIYTFEKSYINAIPAQIDDKSKIQMNYESVKIIIDGMDLISHTSGWRATIPDLSSVRIPITIPRDADLYEISKKQNYLVDLLVIYKQEKDGDLKPVKAHITKFLARQQA</sequence>
<evidence type="ECO:0000313" key="2">
    <source>
        <dbReference type="EMBL" id="CAG22808.1"/>
    </source>
</evidence>
<accession>Q6LIS2</accession>
<feature type="transmembrane region" description="Helical" evidence="1">
    <location>
        <begin position="107"/>
        <end position="125"/>
    </location>
</feature>
<evidence type="ECO:0000256" key="1">
    <source>
        <dbReference type="SAM" id="Phobius"/>
    </source>
</evidence>
<dbReference type="KEGG" id="ppr:PBPRB0936"/>
<dbReference type="HOGENOM" id="CLU_075792_0_0_6"/>
<proteinExistence type="predicted"/>
<keyword evidence="1" id="KW-1133">Transmembrane helix</keyword>
<dbReference type="EMBL" id="CR378678">
    <property type="protein sequence ID" value="CAG22808.1"/>
    <property type="molecule type" value="Genomic_DNA"/>
</dbReference>
<evidence type="ECO:0000313" key="3">
    <source>
        <dbReference type="Proteomes" id="UP000000593"/>
    </source>
</evidence>
<organism evidence="2 3">
    <name type="scientific">Photobacterium profundum (strain SS9)</name>
    <dbReference type="NCBI Taxonomy" id="298386"/>
    <lineage>
        <taxon>Bacteria</taxon>
        <taxon>Pseudomonadati</taxon>
        <taxon>Pseudomonadota</taxon>
        <taxon>Gammaproteobacteria</taxon>
        <taxon>Vibrionales</taxon>
        <taxon>Vibrionaceae</taxon>
        <taxon>Photobacterium</taxon>
    </lineage>
</organism>
<protein>
    <submittedName>
        <fullName evidence="2">Uncharacterized protein</fullName>
    </submittedName>
</protein>
<keyword evidence="3" id="KW-1185">Reference proteome</keyword>
<reference evidence="3" key="1">
    <citation type="journal article" date="2005" name="Science">
        <title>Life at depth: Photobacterium profundum genome sequence and expression analysis.</title>
        <authorList>
            <person name="Vezzi A."/>
            <person name="Campanaro S."/>
            <person name="D'Angelo M."/>
            <person name="Simonato F."/>
            <person name="Vitulo N."/>
            <person name="Lauro F.M."/>
            <person name="Cestaro A."/>
            <person name="Malacrida G."/>
            <person name="Simionati B."/>
            <person name="Cannata N."/>
            <person name="Romualdi C."/>
            <person name="Bartlett D.H."/>
            <person name="Valle G."/>
        </authorList>
    </citation>
    <scope>NUCLEOTIDE SEQUENCE [LARGE SCALE GENOMIC DNA]</scope>
    <source>
        <strain evidence="3">ATCC BAA-1253 / SS9</strain>
    </source>
</reference>